<dbReference type="InterPro" id="IPR000682">
    <property type="entry name" value="PCMT"/>
</dbReference>
<dbReference type="HAMAP" id="MF_00090">
    <property type="entry name" value="PIMT"/>
    <property type="match status" value="1"/>
</dbReference>
<evidence type="ECO:0000256" key="4">
    <source>
        <dbReference type="ARBA" id="ARBA00022603"/>
    </source>
</evidence>
<gene>
    <name evidence="7" type="primary">pcm</name>
    <name evidence="8" type="ORF">NG895_26700</name>
</gene>
<dbReference type="NCBIfam" id="TIGR00080">
    <property type="entry name" value="pimt"/>
    <property type="match status" value="1"/>
</dbReference>
<evidence type="ECO:0000256" key="7">
    <source>
        <dbReference type="HAMAP-Rule" id="MF_00090"/>
    </source>
</evidence>
<dbReference type="Gene3D" id="3.40.50.150">
    <property type="entry name" value="Vaccinia Virus protein VP39"/>
    <property type="match status" value="1"/>
</dbReference>
<comment type="subcellular location">
    <subcellularLocation>
        <location evidence="1 7">Cytoplasm</location>
    </subcellularLocation>
</comment>
<sequence>MDLFQELAQLGITDQRVLDAMRRVPREQFVPPFLRDRAYENRPLPIGNEQTISQPLVVAEMIQHAVPSTDGRVLDVGTGSGYQAAILAELYERVYTVEIVEPLQRGAQKVLGQLGYTNIEYRLGDGSQGWPEHAPYDAIVVAAAPRAIPPAFIEQLAPGGRLVIPVGTARKQHLTVVEKLQDGSLREMRVAPVSFVPLVDGDPG</sequence>
<comment type="catalytic activity">
    <reaction evidence="7">
        <text>[protein]-L-isoaspartate + S-adenosyl-L-methionine = [protein]-L-isoaspartate alpha-methyl ester + S-adenosyl-L-homocysteine</text>
        <dbReference type="Rhea" id="RHEA:12705"/>
        <dbReference type="Rhea" id="RHEA-COMP:12143"/>
        <dbReference type="Rhea" id="RHEA-COMP:12144"/>
        <dbReference type="ChEBI" id="CHEBI:57856"/>
        <dbReference type="ChEBI" id="CHEBI:59789"/>
        <dbReference type="ChEBI" id="CHEBI:90596"/>
        <dbReference type="ChEBI" id="CHEBI:90598"/>
        <dbReference type="EC" id="2.1.1.77"/>
    </reaction>
</comment>
<evidence type="ECO:0000256" key="6">
    <source>
        <dbReference type="ARBA" id="ARBA00022691"/>
    </source>
</evidence>
<comment type="function">
    <text evidence="7">Catalyzes the methyl esterification of L-isoaspartyl residues in peptides and proteins that result from spontaneous decomposition of normal L-aspartyl and L-asparaginyl residues. It plays a role in the repair and/or degradation of damaged proteins.</text>
</comment>
<dbReference type="GO" id="GO:0004719">
    <property type="term" value="F:protein-L-isoaspartate (D-aspartate) O-methyltransferase activity"/>
    <property type="evidence" value="ECO:0007669"/>
    <property type="project" value="UniProtKB-UniRule"/>
</dbReference>
<keyword evidence="3 7" id="KW-0963">Cytoplasm</keyword>
<dbReference type="GO" id="GO:0005737">
    <property type="term" value="C:cytoplasm"/>
    <property type="evidence" value="ECO:0007669"/>
    <property type="project" value="UniProtKB-SubCell"/>
</dbReference>
<name>A0A9X2FI52_9BACT</name>
<dbReference type="PROSITE" id="PS01279">
    <property type="entry name" value="PCMT"/>
    <property type="match status" value="1"/>
</dbReference>
<dbReference type="RefSeq" id="WP_252855619.1">
    <property type="nucleotide sequence ID" value="NZ_JAMXLR010000092.1"/>
</dbReference>
<evidence type="ECO:0000256" key="3">
    <source>
        <dbReference type="ARBA" id="ARBA00022490"/>
    </source>
</evidence>
<comment type="caution">
    <text evidence="8">The sequence shown here is derived from an EMBL/GenBank/DDBJ whole genome shotgun (WGS) entry which is preliminary data.</text>
</comment>
<keyword evidence="6 7" id="KW-0949">S-adenosyl-L-methionine</keyword>
<dbReference type="AlphaFoldDB" id="A0A9X2FI52"/>
<dbReference type="EC" id="2.1.1.77" evidence="7"/>
<keyword evidence="9" id="KW-1185">Reference proteome</keyword>
<dbReference type="GO" id="GO:0032259">
    <property type="term" value="P:methylation"/>
    <property type="evidence" value="ECO:0007669"/>
    <property type="project" value="UniProtKB-KW"/>
</dbReference>
<keyword evidence="4 7" id="KW-0489">Methyltransferase</keyword>
<evidence type="ECO:0000256" key="5">
    <source>
        <dbReference type="ARBA" id="ARBA00022679"/>
    </source>
</evidence>
<dbReference type="CDD" id="cd02440">
    <property type="entry name" value="AdoMet_MTases"/>
    <property type="match status" value="1"/>
</dbReference>
<dbReference type="FunFam" id="3.40.50.150:FF:000010">
    <property type="entry name" value="Protein-L-isoaspartate O-methyltransferase"/>
    <property type="match status" value="1"/>
</dbReference>
<evidence type="ECO:0000256" key="1">
    <source>
        <dbReference type="ARBA" id="ARBA00004496"/>
    </source>
</evidence>
<feature type="active site" evidence="7">
    <location>
        <position position="53"/>
    </location>
</feature>
<dbReference type="InterPro" id="IPR029063">
    <property type="entry name" value="SAM-dependent_MTases_sf"/>
</dbReference>
<protein>
    <recommendedName>
        <fullName evidence="7">Protein-L-isoaspartate O-methyltransferase</fullName>
        <ecNumber evidence="7">2.1.1.77</ecNumber>
    </recommendedName>
    <alternativeName>
        <fullName evidence="7">L-isoaspartyl protein carboxyl methyltransferase</fullName>
    </alternativeName>
    <alternativeName>
        <fullName evidence="7">Protein L-isoaspartyl methyltransferase</fullName>
    </alternativeName>
    <alternativeName>
        <fullName evidence="7">Protein-beta-aspartate methyltransferase</fullName>
        <shortName evidence="7">PIMT</shortName>
    </alternativeName>
</protein>
<evidence type="ECO:0000313" key="9">
    <source>
        <dbReference type="Proteomes" id="UP001155241"/>
    </source>
</evidence>
<evidence type="ECO:0000256" key="2">
    <source>
        <dbReference type="ARBA" id="ARBA00005369"/>
    </source>
</evidence>
<dbReference type="PANTHER" id="PTHR11579:SF0">
    <property type="entry name" value="PROTEIN-L-ISOASPARTATE(D-ASPARTATE) O-METHYLTRANSFERASE"/>
    <property type="match status" value="1"/>
</dbReference>
<reference evidence="8" key="1">
    <citation type="submission" date="2022-06" db="EMBL/GenBank/DDBJ databases">
        <title>Aeoliella straminimaris, a novel planctomycete from sediments.</title>
        <authorList>
            <person name="Vitorino I.R."/>
            <person name="Lage O.M."/>
        </authorList>
    </citation>
    <scope>NUCLEOTIDE SEQUENCE</scope>
    <source>
        <strain evidence="8">ICT_H6.2</strain>
    </source>
</reference>
<organism evidence="8 9">
    <name type="scientific">Aeoliella straminimaris</name>
    <dbReference type="NCBI Taxonomy" id="2954799"/>
    <lineage>
        <taxon>Bacteria</taxon>
        <taxon>Pseudomonadati</taxon>
        <taxon>Planctomycetota</taxon>
        <taxon>Planctomycetia</taxon>
        <taxon>Pirellulales</taxon>
        <taxon>Lacipirellulaceae</taxon>
        <taxon>Aeoliella</taxon>
    </lineage>
</organism>
<dbReference type="EMBL" id="JAMXLR010000092">
    <property type="protein sequence ID" value="MCO6047509.1"/>
    <property type="molecule type" value="Genomic_DNA"/>
</dbReference>
<dbReference type="Proteomes" id="UP001155241">
    <property type="component" value="Unassembled WGS sequence"/>
</dbReference>
<accession>A0A9X2FI52</accession>
<proteinExistence type="inferred from homology"/>
<dbReference type="Pfam" id="PF01135">
    <property type="entry name" value="PCMT"/>
    <property type="match status" value="1"/>
</dbReference>
<dbReference type="PANTHER" id="PTHR11579">
    <property type="entry name" value="PROTEIN-L-ISOASPARTATE O-METHYLTRANSFERASE"/>
    <property type="match status" value="1"/>
</dbReference>
<dbReference type="SUPFAM" id="SSF53335">
    <property type="entry name" value="S-adenosyl-L-methionine-dependent methyltransferases"/>
    <property type="match status" value="1"/>
</dbReference>
<dbReference type="NCBIfam" id="NF001453">
    <property type="entry name" value="PRK00312.1"/>
    <property type="match status" value="1"/>
</dbReference>
<dbReference type="GO" id="GO:0030091">
    <property type="term" value="P:protein repair"/>
    <property type="evidence" value="ECO:0007669"/>
    <property type="project" value="UniProtKB-UniRule"/>
</dbReference>
<keyword evidence="5 7" id="KW-0808">Transferase</keyword>
<comment type="similarity">
    <text evidence="2 7">Belongs to the methyltransferase superfamily. L-isoaspartyl/D-aspartyl protein methyltransferase family.</text>
</comment>
<evidence type="ECO:0000313" key="8">
    <source>
        <dbReference type="EMBL" id="MCO6047509.1"/>
    </source>
</evidence>